<evidence type="ECO:0000313" key="9">
    <source>
        <dbReference type="WBParaSite" id="ACAC_0001091001-mRNA-1"/>
    </source>
</evidence>
<dbReference type="PANTHER" id="PTHR10778">
    <property type="entry name" value="SOLUTE CARRIER FAMILY 35 MEMBER B"/>
    <property type="match status" value="1"/>
</dbReference>
<name>A0A158PBG5_ANGCA</name>
<reference evidence="8" key="1">
    <citation type="submission" date="2012-09" db="EMBL/GenBank/DDBJ databases">
        <authorList>
            <person name="Martin A.A."/>
        </authorList>
    </citation>
    <scope>NUCLEOTIDE SEQUENCE</scope>
</reference>
<evidence type="ECO:0000256" key="2">
    <source>
        <dbReference type="ARBA" id="ARBA00010694"/>
    </source>
</evidence>
<keyword evidence="3" id="KW-0813">Transport</keyword>
<accession>A0A158PBG5</accession>
<dbReference type="GO" id="GO:0000139">
    <property type="term" value="C:Golgi membrane"/>
    <property type="evidence" value="ECO:0007669"/>
    <property type="project" value="TreeGrafter"/>
</dbReference>
<dbReference type="InterPro" id="IPR013657">
    <property type="entry name" value="SCL35B1-4/HUT1"/>
</dbReference>
<dbReference type="Proteomes" id="UP000035642">
    <property type="component" value="Unassembled WGS sequence"/>
</dbReference>
<evidence type="ECO:0000256" key="3">
    <source>
        <dbReference type="ARBA" id="ARBA00022448"/>
    </source>
</evidence>
<dbReference type="STRING" id="6313.A0A158PBG5"/>
<sequence>LKSMKFLDSGITVQVKNSLNLLTLTTCVFVSLEGLIFYSKLFTVKLSIPIRVYLKIAVLFFFVNLCNNYAVRCNIYFPLFIIFKSGSLLANIVFGYLLRGHHYSSREVFAVLMVTGGIAIFTLASYEPKASAAAPASSEMSMFLSIPIFFIGIALLTIALTLSAYLGVCQEDMYRIYGKHAKESMYMVHFLSIPAFALVGNDIVEAFYAASNTPPISMLGYDMLLPSAWCSIFGICILQYVCINNVCRLTALTSSLNVTMVISLRKFLSLFVSFVVFENALNIFHFSGAVFVFMGSLMFSKAL</sequence>
<feature type="transmembrane region" description="Helical" evidence="7">
    <location>
        <begin position="76"/>
        <end position="96"/>
    </location>
</feature>
<proteinExistence type="inferred from homology"/>
<protein>
    <submittedName>
        <fullName evidence="9">UAA transporter family protein</fullName>
    </submittedName>
</protein>
<dbReference type="GO" id="GO:0005789">
    <property type="term" value="C:endoplasmic reticulum membrane"/>
    <property type="evidence" value="ECO:0007669"/>
    <property type="project" value="TreeGrafter"/>
</dbReference>
<feature type="transmembrane region" description="Helical" evidence="7">
    <location>
        <begin position="108"/>
        <end position="126"/>
    </location>
</feature>
<dbReference type="GO" id="GO:0005462">
    <property type="term" value="F:UDP-N-acetylglucosamine transmembrane transporter activity"/>
    <property type="evidence" value="ECO:0007669"/>
    <property type="project" value="TreeGrafter"/>
</dbReference>
<evidence type="ECO:0000313" key="8">
    <source>
        <dbReference type="Proteomes" id="UP000035642"/>
    </source>
</evidence>
<keyword evidence="5 7" id="KW-1133">Transmembrane helix</keyword>
<evidence type="ECO:0000256" key="1">
    <source>
        <dbReference type="ARBA" id="ARBA00004141"/>
    </source>
</evidence>
<keyword evidence="8" id="KW-1185">Reference proteome</keyword>
<comment type="subcellular location">
    <subcellularLocation>
        <location evidence="1">Membrane</location>
        <topology evidence="1">Multi-pass membrane protein</topology>
    </subcellularLocation>
</comment>
<feature type="transmembrane region" description="Helical" evidence="7">
    <location>
        <begin position="146"/>
        <end position="168"/>
    </location>
</feature>
<evidence type="ECO:0000256" key="4">
    <source>
        <dbReference type="ARBA" id="ARBA00022692"/>
    </source>
</evidence>
<feature type="transmembrane region" description="Helical" evidence="7">
    <location>
        <begin position="20"/>
        <end position="38"/>
    </location>
</feature>
<keyword evidence="4 7" id="KW-0812">Transmembrane</keyword>
<feature type="transmembrane region" description="Helical" evidence="7">
    <location>
        <begin position="223"/>
        <end position="243"/>
    </location>
</feature>
<dbReference type="PANTHER" id="PTHR10778:SF16">
    <property type="entry name" value="UAA TRANSPORTER"/>
    <property type="match status" value="1"/>
</dbReference>
<dbReference type="AlphaFoldDB" id="A0A158PBG5"/>
<dbReference type="Pfam" id="PF08449">
    <property type="entry name" value="UAA"/>
    <property type="match status" value="1"/>
</dbReference>
<evidence type="ECO:0000256" key="5">
    <source>
        <dbReference type="ARBA" id="ARBA00022989"/>
    </source>
</evidence>
<feature type="transmembrane region" description="Helical" evidence="7">
    <location>
        <begin position="188"/>
        <end position="211"/>
    </location>
</feature>
<reference evidence="9" key="2">
    <citation type="submission" date="2016-04" db="UniProtKB">
        <authorList>
            <consortium name="WormBaseParasite"/>
        </authorList>
    </citation>
    <scope>IDENTIFICATION</scope>
</reference>
<comment type="similarity">
    <text evidence="2">Belongs to the nucleotide-sugar transporter family. SLC35B subfamily.</text>
</comment>
<evidence type="ECO:0000256" key="7">
    <source>
        <dbReference type="SAM" id="Phobius"/>
    </source>
</evidence>
<dbReference type="WBParaSite" id="ACAC_0001091001-mRNA-1">
    <property type="protein sequence ID" value="ACAC_0001091001-mRNA-1"/>
    <property type="gene ID" value="ACAC_0001091001"/>
</dbReference>
<keyword evidence="6 7" id="KW-0472">Membrane</keyword>
<evidence type="ECO:0000256" key="6">
    <source>
        <dbReference type="ARBA" id="ARBA00023136"/>
    </source>
</evidence>
<organism evidence="8 9">
    <name type="scientific">Angiostrongylus cantonensis</name>
    <name type="common">Rat lungworm</name>
    <dbReference type="NCBI Taxonomy" id="6313"/>
    <lineage>
        <taxon>Eukaryota</taxon>
        <taxon>Metazoa</taxon>
        <taxon>Ecdysozoa</taxon>
        <taxon>Nematoda</taxon>
        <taxon>Chromadorea</taxon>
        <taxon>Rhabditida</taxon>
        <taxon>Rhabditina</taxon>
        <taxon>Rhabditomorpha</taxon>
        <taxon>Strongyloidea</taxon>
        <taxon>Metastrongylidae</taxon>
        <taxon>Angiostrongylus</taxon>
    </lineage>
</organism>
<feature type="transmembrane region" description="Helical" evidence="7">
    <location>
        <begin position="50"/>
        <end position="70"/>
    </location>
</feature>
<dbReference type="GO" id="GO:0005464">
    <property type="term" value="F:UDP-xylose transmembrane transporter activity"/>
    <property type="evidence" value="ECO:0007669"/>
    <property type="project" value="TreeGrafter"/>
</dbReference>